<feature type="compositionally biased region" description="Low complexity" evidence="2">
    <location>
        <begin position="496"/>
        <end position="506"/>
    </location>
</feature>
<dbReference type="InterPro" id="IPR011029">
    <property type="entry name" value="DEATH-like_dom_sf"/>
</dbReference>
<dbReference type="EMBL" id="JAODUO010000171">
    <property type="protein sequence ID" value="KAK2187285.1"/>
    <property type="molecule type" value="Genomic_DNA"/>
</dbReference>
<evidence type="ECO:0000313" key="4">
    <source>
        <dbReference type="Proteomes" id="UP001209878"/>
    </source>
</evidence>
<keyword evidence="4" id="KW-1185">Reference proteome</keyword>
<feature type="region of interest" description="Disordered" evidence="2">
    <location>
        <begin position="427"/>
        <end position="533"/>
    </location>
</feature>
<organism evidence="3 4">
    <name type="scientific">Ridgeia piscesae</name>
    <name type="common">Tubeworm</name>
    <dbReference type="NCBI Taxonomy" id="27915"/>
    <lineage>
        <taxon>Eukaryota</taxon>
        <taxon>Metazoa</taxon>
        <taxon>Spiralia</taxon>
        <taxon>Lophotrochozoa</taxon>
        <taxon>Annelida</taxon>
        <taxon>Polychaeta</taxon>
        <taxon>Sedentaria</taxon>
        <taxon>Canalipalpata</taxon>
        <taxon>Sabellida</taxon>
        <taxon>Siboglinidae</taxon>
        <taxon>Ridgeia</taxon>
    </lineage>
</organism>
<evidence type="ECO:0008006" key="5">
    <source>
        <dbReference type="Google" id="ProtNLM"/>
    </source>
</evidence>
<protein>
    <recommendedName>
        <fullName evidence="5">CARD domain-containing protein</fullName>
    </recommendedName>
</protein>
<dbReference type="AlphaFoldDB" id="A0AAD9P360"/>
<keyword evidence="1" id="KW-0175">Coiled coil</keyword>
<proteinExistence type="predicted"/>
<evidence type="ECO:0000313" key="3">
    <source>
        <dbReference type="EMBL" id="KAK2187285.1"/>
    </source>
</evidence>
<feature type="region of interest" description="Disordered" evidence="2">
    <location>
        <begin position="549"/>
        <end position="571"/>
    </location>
</feature>
<comment type="caution">
    <text evidence="3">The sequence shown here is derived from an EMBL/GenBank/DDBJ whole genome shotgun (WGS) entry which is preliminary data.</text>
</comment>
<reference evidence="3" key="1">
    <citation type="journal article" date="2023" name="Mol. Biol. Evol.">
        <title>Third-Generation Sequencing Reveals the Adaptive Role of the Epigenome in Three Deep-Sea Polychaetes.</title>
        <authorList>
            <person name="Perez M."/>
            <person name="Aroh O."/>
            <person name="Sun Y."/>
            <person name="Lan Y."/>
            <person name="Juniper S.K."/>
            <person name="Young C.R."/>
            <person name="Angers B."/>
            <person name="Qian P.Y."/>
        </authorList>
    </citation>
    <scope>NUCLEOTIDE SEQUENCE</scope>
    <source>
        <strain evidence="3">R07B-5</strain>
    </source>
</reference>
<gene>
    <name evidence="3" type="ORF">NP493_171g01028</name>
</gene>
<dbReference type="SUPFAM" id="SSF47986">
    <property type="entry name" value="DEATH domain"/>
    <property type="match status" value="1"/>
</dbReference>
<sequence>MVTTSVKAVIDSNRSLLIRNIIPCEELYDNLVKLNARATGAEQTEKLLELIVVRGPTALNGFCDALQLSGHNFLAELLRDEVSGGTSDTVQWEDLTRSVPGLDKAVNKQQREEVTKVVNAKIRDSVQKELLRRTALDKEKVIESKQRQLEDSWRFTELLREKDSLIETLEGGLEQAVTDARSHGVNVQELKTFVDQTKLKHKKDLEKQMKYNTANEKSLQRLTERQYETEATLDYVTEQLTSYLREGEEHNDLVREETISPGLTMTSVDRAKDTLKKTLQRIQELESTKRAHDALVEERHYMSAQLGVDITANVRTALQQYVVKQDGTVTSLREEVTKLNSEVLALEEAASEHATSKTETVHMLESTVNDLKNRVDSKNAIVAELRADLSSKEARLAALLAENKLLQKKLAGVDHANANALRASIEGPSMHNGVGPLSSRESPEAIGRLSPARVQATTLPKPTPRITPHNSLALQISALPPVSPKQKRKELRQQRKQQQQQLQQQRLRPDVFPSGQEQGPLSEPKTGNGIDSTYVGLQRLKGFNAETKRNFSNAGWNHWPGAAPRSDYLRK</sequence>
<evidence type="ECO:0000256" key="2">
    <source>
        <dbReference type="SAM" id="MobiDB-lite"/>
    </source>
</evidence>
<feature type="coiled-coil region" evidence="1">
    <location>
        <begin position="329"/>
        <end position="409"/>
    </location>
</feature>
<dbReference type="CDD" id="cd01671">
    <property type="entry name" value="CARD"/>
    <property type="match status" value="1"/>
</dbReference>
<evidence type="ECO:0000256" key="1">
    <source>
        <dbReference type="SAM" id="Coils"/>
    </source>
</evidence>
<accession>A0AAD9P360</accession>
<dbReference type="Proteomes" id="UP001209878">
    <property type="component" value="Unassembled WGS sequence"/>
</dbReference>
<dbReference type="Gene3D" id="1.10.533.10">
    <property type="entry name" value="Death Domain, Fas"/>
    <property type="match status" value="1"/>
</dbReference>
<name>A0AAD9P360_RIDPI</name>